<organism evidence="1 2">
    <name type="scientific">Bauhinia variegata</name>
    <name type="common">Purple orchid tree</name>
    <name type="synonym">Phanera variegata</name>
    <dbReference type="NCBI Taxonomy" id="167791"/>
    <lineage>
        <taxon>Eukaryota</taxon>
        <taxon>Viridiplantae</taxon>
        <taxon>Streptophyta</taxon>
        <taxon>Embryophyta</taxon>
        <taxon>Tracheophyta</taxon>
        <taxon>Spermatophyta</taxon>
        <taxon>Magnoliopsida</taxon>
        <taxon>eudicotyledons</taxon>
        <taxon>Gunneridae</taxon>
        <taxon>Pentapetalae</taxon>
        <taxon>rosids</taxon>
        <taxon>fabids</taxon>
        <taxon>Fabales</taxon>
        <taxon>Fabaceae</taxon>
        <taxon>Cercidoideae</taxon>
        <taxon>Cercideae</taxon>
        <taxon>Bauhiniinae</taxon>
        <taxon>Bauhinia</taxon>
    </lineage>
</organism>
<accession>A0ACB9PKP0</accession>
<keyword evidence="2" id="KW-1185">Reference proteome</keyword>
<name>A0ACB9PKP0_BAUVA</name>
<sequence>MAMPWGMTLWMAKMRSPIWRYWSLPCRLIEFVKFNIWRSPDLWRPGERRNLISGVLESFWAEQNNQRKGHCTVQWLTVSS</sequence>
<evidence type="ECO:0000313" key="1">
    <source>
        <dbReference type="EMBL" id="KAI4348617.1"/>
    </source>
</evidence>
<reference evidence="1 2" key="1">
    <citation type="journal article" date="2022" name="DNA Res.">
        <title>Chromosomal-level genome assembly of the orchid tree Bauhinia variegata (Leguminosae; Cercidoideae) supports the allotetraploid origin hypothesis of Bauhinia.</title>
        <authorList>
            <person name="Zhong Y."/>
            <person name="Chen Y."/>
            <person name="Zheng D."/>
            <person name="Pang J."/>
            <person name="Liu Y."/>
            <person name="Luo S."/>
            <person name="Meng S."/>
            <person name="Qian L."/>
            <person name="Wei D."/>
            <person name="Dai S."/>
            <person name="Zhou R."/>
        </authorList>
    </citation>
    <scope>NUCLEOTIDE SEQUENCE [LARGE SCALE GENOMIC DNA]</scope>
    <source>
        <strain evidence="1">BV-YZ2020</strain>
    </source>
</reference>
<dbReference type="EMBL" id="CM039429">
    <property type="protein sequence ID" value="KAI4348617.1"/>
    <property type="molecule type" value="Genomic_DNA"/>
</dbReference>
<comment type="caution">
    <text evidence="1">The sequence shown here is derived from an EMBL/GenBank/DDBJ whole genome shotgun (WGS) entry which is preliminary data.</text>
</comment>
<dbReference type="Proteomes" id="UP000828941">
    <property type="component" value="Chromosome 4"/>
</dbReference>
<proteinExistence type="predicted"/>
<evidence type="ECO:0000313" key="2">
    <source>
        <dbReference type="Proteomes" id="UP000828941"/>
    </source>
</evidence>
<gene>
    <name evidence="1" type="ORF">L6164_009322</name>
</gene>
<protein>
    <submittedName>
        <fullName evidence="1">Uncharacterized protein</fullName>
    </submittedName>
</protein>